<dbReference type="InterPro" id="IPR025359">
    <property type="entry name" value="SduA_C"/>
</dbReference>
<keyword evidence="3" id="KW-1185">Reference proteome</keyword>
<sequence length="389" mass="43248">MSVEENLAKVAEALHGIDHTAPSNSKYKYGRLMAMMAELVDLPSTAVYASHVSKPDNLEVRLGQSKMARGADLSIAVILDGKYSAHLINAARKFSEEYGRTLVLLVQTITGGEESWQPMLGLASAGDEKSLAVLRKLQEQLGDFDIQLTQAQLFSVVGFSPDAIGHALEGDASLPVVLSAVTQTDRGLSEVESAVLRRRRRTVQQLQQLAETPGTTETDLQRAIGDKYWLFGGRYIGVAPRRKFTFLDEYDIPLLCSDGSMHIVELKGPRISSLVTHHREHYIVGKDVHEAVSQTVNYLRAMDDQRTALQTELEEELGFEVDLRRVRSSVVIGHPAHVEVKKGRPSRQQIDRAIRAYNSHLSRIEVLTYADLLDSAERTLVFEEESNET</sequence>
<evidence type="ECO:0000259" key="1">
    <source>
        <dbReference type="Pfam" id="PF14082"/>
    </source>
</evidence>
<comment type="caution">
    <text evidence="2">The sequence shown here is derived from an EMBL/GenBank/DDBJ whole genome shotgun (WGS) entry which is preliminary data.</text>
</comment>
<feature type="domain" description="Shedu protein SduA C-terminal" evidence="1">
    <location>
        <begin position="215"/>
        <end position="373"/>
    </location>
</feature>
<protein>
    <submittedName>
        <fullName evidence="2">Shedu anti-phage system protein SduA domain-containing protein</fullName>
    </submittedName>
</protein>
<accession>A0ABW0WG89</accession>
<proteinExistence type="predicted"/>
<evidence type="ECO:0000313" key="2">
    <source>
        <dbReference type="EMBL" id="MFC5655300.1"/>
    </source>
</evidence>
<organism evidence="2 3">
    <name type="scientific">Streptomyces nogalater</name>
    <dbReference type="NCBI Taxonomy" id="38314"/>
    <lineage>
        <taxon>Bacteria</taxon>
        <taxon>Bacillati</taxon>
        <taxon>Actinomycetota</taxon>
        <taxon>Actinomycetes</taxon>
        <taxon>Kitasatosporales</taxon>
        <taxon>Streptomycetaceae</taxon>
        <taxon>Streptomyces</taxon>
    </lineage>
</organism>
<name>A0ABW0WG89_STRNO</name>
<dbReference type="EMBL" id="JBHSOE010000008">
    <property type="protein sequence ID" value="MFC5655300.1"/>
    <property type="molecule type" value="Genomic_DNA"/>
</dbReference>
<reference evidence="3" key="1">
    <citation type="journal article" date="2019" name="Int. J. Syst. Evol. Microbiol.">
        <title>The Global Catalogue of Microorganisms (GCM) 10K type strain sequencing project: providing services to taxonomists for standard genome sequencing and annotation.</title>
        <authorList>
            <consortium name="The Broad Institute Genomics Platform"/>
            <consortium name="The Broad Institute Genome Sequencing Center for Infectious Disease"/>
            <person name="Wu L."/>
            <person name="Ma J."/>
        </authorList>
    </citation>
    <scope>NUCLEOTIDE SEQUENCE [LARGE SCALE GENOMIC DNA]</scope>
    <source>
        <strain evidence="3">KCTC 5701</strain>
    </source>
</reference>
<gene>
    <name evidence="2" type="ORF">ACFP3J_07325</name>
</gene>
<dbReference type="Pfam" id="PF14082">
    <property type="entry name" value="SduA_C"/>
    <property type="match status" value="1"/>
</dbReference>
<dbReference type="RefSeq" id="WP_344350668.1">
    <property type="nucleotide sequence ID" value="NZ_BAAASM010000037.1"/>
</dbReference>
<dbReference type="Proteomes" id="UP001596065">
    <property type="component" value="Unassembled WGS sequence"/>
</dbReference>
<evidence type="ECO:0000313" key="3">
    <source>
        <dbReference type="Proteomes" id="UP001596065"/>
    </source>
</evidence>